<feature type="transmembrane region" description="Helical" evidence="2">
    <location>
        <begin position="12"/>
        <end position="36"/>
    </location>
</feature>
<organism evidence="3 4">
    <name type="scientific">Croceibacterium atlanticum</name>
    <dbReference type="NCBI Taxonomy" id="1267766"/>
    <lineage>
        <taxon>Bacteria</taxon>
        <taxon>Pseudomonadati</taxon>
        <taxon>Pseudomonadota</taxon>
        <taxon>Alphaproteobacteria</taxon>
        <taxon>Sphingomonadales</taxon>
        <taxon>Erythrobacteraceae</taxon>
        <taxon>Croceibacterium</taxon>
    </lineage>
</organism>
<feature type="compositionally biased region" description="Acidic residues" evidence="1">
    <location>
        <begin position="53"/>
        <end position="69"/>
    </location>
</feature>
<keyword evidence="2" id="KW-1133">Transmembrane helix</keyword>
<dbReference type="STRING" id="1267766.WYH_03223"/>
<feature type="region of interest" description="Disordered" evidence="1">
    <location>
        <begin position="119"/>
        <end position="157"/>
    </location>
</feature>
<keyword evidence="2" id="KW-0472">Membrane</keyword>
<feature type="region of interest" description="Disordered" evidence="1">
    <location>
        <begin position="51"/>
        <end position="105"/>
    </location>
</feature>
<evidence type="ECO:0000256" key="1">
    <source>
        <dbReference type="SAM" id="MobiDB-lite"/>
    </source>
</evidence>
<dbReference type="Proteomes" id="UP000034392">
    <property type="component" value="Chromosome"/>
</dbReference>
<dbReference type="PATRIC" id="fig|1267766.3.peg.3268"/>
<dbReference type="AlphaFoldDB" id="A0A0F7KYE0"/>
<accession>A0A0F7KYE0</accession>
<keyword evidence="2" id="KW-0812">Transmembrane</keyword>
<evidence type="ECO:0008006" key="5">
    <source>
        <dbReference type="Google" id="ProtNLM"/>
    </source>
</evidence>
<proteinExistence type="predicted"/>
<keyword evidence="4" id="KW-1185">Reference proteome</keyword>
<evidence type="ECO:0000313" key="3">
    <source>
        <dbReference type="EMBL" id="AKH44242.1"/>
    </source>
</evidence>
<name>A0A0F7KYE0_9SPHN</name>
<protein>
    <recommendedName>
        <fullName evidence="5">TonB C-terminal domain-containing protein</fullName>
    </recommendedName>
</protein>
<reference evidence="3" key="1">
    <citation type="submission" date="2015-05" db="EMBL/GenBank/DDBJ databases">
        <title>The complete genome of Altererythrobacter atlanticus strain 26DY36.</title>
        <authorList>
            <person name="Wu Y.-H."/>
            <person name="Cheng H."/>
            <person name="Wu X.-W."/>
        </authorList>
    </citation>
    <scope>NUCLEOTIDE SEQUENCE [LARGE SCALE GENOMIC DNA]</scope>
    <source>
        <strain evidence="3">26DY36</strain>
    </source>
</reference>
<gene>
    <name evidence="3" type="ORF">WYH_03223</name>
</gene>
<evidence type="ECO:0000256" key="2">
    <source>
        <dbReference type="SAM" id="Phobius"/>
    </source>
</evidence>
<evidence type="ECO:0000313" key="4">
    <source>
        <dbReference type="Proteomes" id="UP000034392"/>
    </source>
</evidence>
<sequence length="251" mass="27243">MRERIRAGLGPRAMGIIVALALEALLIGLLLTIGWVNSPPEVMGPAIATFDAGDAEPDQAPEPQPETEQEQSVQEQVREAEPTETPPEPVLEPVLEPRPAPSIPAFIPLTRDQMASADIATRESAPAPPAASQPAYGPADMEPGPPDTERVGTAPNGEPLYAARWYREPTRDEMAGYLSTARPGWGLIACKTAPNYRVEDCVALEESPRGSNVARAALAAAWQFRVRPPRLGGKEMIGEWVRIRIDYRITR</sequence>
<dbReference type="KEGG" id="aay:WYH_03223"/>
<dbReference type="EMBL" id="CP011452">
    <property type="protein sequence ID" value="AKH44242.1"/>
    <property type="molecule type" value="Genomic_DNA"/>
</dbReference>
<feature type="compositionally biased region" description="Pro residues" evidence="1">
    <location>
        <begin position="84"/>
        <end position="102"/>
    </location>
</feature>